<evidence type="ECO:0000313" key="2">
    <source>
        <dbReference type="EMBL" id="KAH1178797.1"/>
    </source>
</evidence>
<organism evidence="2 3">
    <name type="scientific">Mauremys mutica</name>
    <name type="common">yellowpond turtle</name>
    <dbReference type="NCBI Taxonomy" id="74926"/>
    <lineage>
        <taxon>Eukaryota</taxon>
        <taxon>Metazoa</taxon>
        <taxon>Chordata</taxon>
        <taxon>Craniata</taxon>
        <taxon>Vertebrata</taxon>
        <taxon>Euteleostomi</taxon>
        <taxon>Archelosauria</taxon>
        <taxon>Testudinata</taxon>
        <taxon>Testudines</taxon>
        <taxon>Cryptodira</taxon>
        <taxon>Durocryptodira</taxon>
        <taxon>Testudinoidea</taxon>
        <taxon>Geoemydidae</taxon>
        <taxon>Geoemydinae</taxon>
        <taxon>Mauremys</taxon>
    </lineage>
</organism>
<protein>
    <submittedName>
        <fullName evidence="2">Uncharacterized protein</fullName>
    </submittedName>
</protein>
<reference evidence="2" key="1">
    <citation type="submission" date="2021-09" db="EMBL/GenBank/DDBJ databases">
        <title>The genome of Mauremys mutica provides insights into the evolution of semi-aquatic lifestyle.</title>
        <authorList>
            <person name="Gong S."/>
            <person name="Gao Y."/>
        </authorList>
    </citation>
    <scope>NUCLEOTIDE SEQUENCE</scope>
    <source>
        <strain evidence="2">MM-2020</strain>
        <tissue evidence="2">Muscle</tissue>
    </source>
</reference>
<evidence type="ECO:0000313" key="3">
    <source>
        <dbReference type="Proteomes" id="UP000827986"/>
    </source>
</evidence>
<feature type="compositionally biased region" description="Polar residues" evidence="1">
    <location>
        <begin position="12"/>
        <end position="24"/>
    </location>
</feature>
<dbReference type="Proteomes" id="UP000827986">
    <property type="component" value="Unassembled WGS sequence"/>
</dbReference>
<dbReference type="AlphaFoldDB" id="A0A9D4AWB9"/>
<feature type="region of interest" description="Disordered" evidence="1">
    <location>
        <begin position="12"/>
        <end position="31"/>
    </location>
</feature>
<evidence type="ECO:0000256" key="1">
    <source>
        <dbReference type="SAM" id="MobiDB-lite"/>
    </source>
</evidence>
<dbReference type="EMBL" id="JAHDVG010000473">
    <property type="protein sequence ID" value="KAH1178797.1"/>
    <property type="molecule type" value="Genomic_DNA"/>
</dbReference>
<feature type="region of interest" description="Disordered" evidence="1">
    <location>
        <begin position="69"/>
        <end position="88"/>
    </location>
</feature>
<keyword evidence="3" id="KW-1185">Reference proteome</keyword>
<proteinExistence type="predicted"/>
<name>A0A9D4AWB9_9SAUR</name>
<comment type="caution">
    <text evidence="2">The sequence shown here is derived from an EMBL/GenBank/DDBJ whole genome shotgun (WGS) entry which is preliminary data.</text>
</comment>
<accession>A0A9D4AWB9</accession>
<sequence>MPEHPLLRLQGATCSGKATSTKPSACTPASADCHRHTQSVSTQQSPASRSQPWCSGLLLLCGCGQWSQRPGRTHQPHPTGLSEASGQGRDSLFSAPPTFPFSSGLENAKEKKSEIGRAGWDERILGGKDLLGWRQMEIISLFFPLGNLSILPQAQLGELLSTKGTSHLSHSPG</sequence>
<gene>
    <name evidence="2" type="ORF">KIL84_000128</name>
</gene>